<keyword evidence="7" id="KW-1133">Transmembrane helix</keyword>
<evidence type="ECO:0000313" key="10">
    <source>
        <dbReference type="EMBL" id="RIW31039.1"/>
    </source>
</evidence>
<feature type="transmembrane region" description="Helical" evidence="7">
    <location>
        <begin position="63"/>
        <end position="84"/>
    </location>
</feature>
<dbReference type="Pfam" id="PF00015">
    <property type="entry name" value="MCPsignal"/>
    <property type="match status" value="1"/>
</dbReference>
<dbReference type="SUPFAM" id="SSF58104">
    <property type="entry name" value="Methyl-accepting chemotaxis protein (MCP) signaling domain"/>
    <property type="match status" value="1"/>
</dbReference>
<gene>
    <name evidence="10" type="ORF">D3H55_15625</name>
</gene>
<dbReference type="AlphaFoldDB" id="A0A3A1QWC7"/>
<feature type="domain" description="HAMP" evidence="9">
    <location>
        <begin position="247"/>
        <end position="300"/>
    </location>
</feature>
<evidence type="ECO:0000256" key="6">
    <source>
        <dbReference type="PROSITE-ProRule" id="PRU00284"/>
    </source>
</evidence>
<evidence type="ECO:0000259" key="8">
    <source>
        <dbReference type="PROSITE" id="PS50111"/>
    </source>
</evidence>
<comment type="subcellular location">
    <subcellularLocation>
        <location evidence="1">Cell membrane</location>
    </subcellularLocation>
</comment>
<evidence type="ECO:0000256" key="3">
    <source>
        <dbReference type="ARBA" id="ARBA00023136"/>
    </source>
</evidence>
<comment type="similarity">
    <text evidence="5">Belongs to the methyl-accepting chemotaxis (MCP) protein family.</text>
</comment>
<reference evidence="10 11" key="1">
    <citation type="submission" date="2018-09" db="EMBL/GenBank/DDBJ databases">
        <title>Bacillus saliacetes sp. nov., isolated from Thai shrimp paste (Ka-pi).</title>
        <authorList>
            <person name="Daroonpunt R."/>
            <person name="Tanasupawat S."/>
            <person name="Yiamsombut S."/>
        </authorList>
    </citation>
    <scope>NUCLEOTIDE SEQUENCE [LARGE SCALE GENOMIC DNA]</scope>
    <source>
        <strain evidence="10 11">SKP7-4</strain>
    </source>
</reference>
<dbReference type="Gene3D" id="1.10.287.950">
    <property type="entry name" value="Methyl-accepting chemotaxis protein"/>
    <property type="match status" value="1"/>
</dbReference>
<keyword evidence="3 7" id="KW-0472">Membrane</keyword>
<name>A0A3A1QWC7_9BACI</name>
<keyword evidence="4 6" id="KW-0807">Transducer</keyword>
<evidence type="ECO:0000313" key="11">
    <source>
        <dbReference type="Proteomes" id="UP000265801"/>
    </source>
</evidence>
<accession>A0A3A1QWC7</accession>
<protein>
    <submittedName>
        <fullName evidence="10">Methyl-accepting chemotaxis protein</fullName>
    </submittedName>
</protein>
<feature type="transmembrane region" description="Helical" evidence="7">
    <location>
        <begin position="223"/>
        <end position="246"/>
    </location>
</feature>
<evidence type="ECO:0000256" key="7">
    <source>
        <dbReference type="SAM" id="Phobius"/>
    </source>
</evidence>
<keyword evidence="11" id="KW-1185">Reference proteome</keyword>
<dbReference type="SMART" id="SM00283">
    <property type="entry name" value="MA"/>
    <property type="match status" value="1"/>
</dbReference>
<evidence type="ECO:0000256" key="5">
    <source>
        <dbReference type="ARBA" id="ARBA00029447"/>
    </source>
</evidence>
<dbReference type="SMART" id="SM00304">
    <property type="entry name" value="HAMP"/>
    <property type="match status" value="1"/>
</dbReference>
<dbReference type="PROSITE" id="PS50111">
    <property type="entry name" value="CHEMOTAXIS_TRANSDUC_2"/>
    <property type="match status" value="1"/>
</dbReference>
<dbReference type="GO" id="GO:0007165">
    <property type="term" value="P:signal transduction"/>
    <property type="evidence" value="ECO:0007669"/>
    <property type="project" value="UniProtKB-KW"/>
</dbReference>
<evidence type="ECO:0000256" key="4">
    <source>
        <dbReference type="ARBA" id="ARBA00023224"/>
    </source>
</evidence>
<dbReference type="InterPro" id="IPR004089">
    <property type="entry name" value="MCPsignal_dom"/>
</dbReference>
<keyword evidence="7" id="KW-0812">Transmembrane</keyword>
<evidence type="ECO:0000259" key="9">
    <source>
        <dbReference type="PROSITE" id="PS50885"/>
    </source>
</evidence>
<dbReference type="OrthoDB" id="2010115at2"/>
<dbReference type="GO" id="GO:0005886">
    <property type="term" value="C:plasma membrane"/>
    <property type="evidence" value="ECO:0007669"/>
    <property type="project" value="UniProtKB-SubCell"/>
</dbReference>
<dbReference type="Proteomes" id="UP000265801">
    <property type="component" value="Unassembled WGS sequence"/>
</dbReference>
<dbReference type="PANTHER" id="PTHR32089:SF112">
    <property type="entry name" value="LYSOZYME-LIKE PROTEIN-RELATED"/>
    <property type="match status" value="1"/>
</dbReference>
<evidence type="ECO:0000256" key="1">
    <source>
        <dbReference type="ARBA" id="ARBA00004236"/>
    </source>
</evidence>
<dbReference type="PANTHER" id="PTHR32089">
    <property type="entry name" value="METHYL-ACCEPTING CHEMOTAXIS PROTEIN MCPB"/>
    <property type="match status" value="1"/>
</dbReference>
<keyword evidence="2" id="KW-1003">Cell membrane</keyword>
<dbReference type="InterPro" id="IPR003660">
    <property type="entry name" value="HAMP_dom"/>
</dbReference>
<evidence type="ECO:0000256" key="2">
    <source>
        <dbReference type="ARBA" id="ARBA00022475"/>
    </source>
</evidence>
<proteinExistence type="inferred from homology"/>
<dbReference type="Gene3D" id="6.10.340.10">
    <property type="match status" value="1"/>
</dbReference>
<dbReference type="PROSITE" id="PS50885">
    <property type="entry name" value="HAMP"/>
    <property type="match status" value="1"/>
</dbReference>
<feature type="domain" description="Methyl-accepting transducer" evidence="8">
    <location>
        <begin position="319"/>
        <end position="569"/>
    </location>
</feature>
<comment type="caution">
    <text evidence="10">The sequence shown here is derived from an EMBL/GenBank/DDBJ whole genome shotgun (WGS) entry which is preliminary data.</text>
</comment>
<sequence>MSEFVWNRQTDFLQEELRLRQTLEKNFKKISEWITLRKKSRKNGKGQAKWNSFLSKVSLQNRLLALFIFLSTISIILVGASSYIKAKEATVNTIENRLGREADLISSVAENLKFLYVSDDEYFFQQLESSIKDQKEKLKADGIESEIYYLKDKEVIPFKVSSGANLTFSKDQAAKMGQETKAVLHTSINGEGYTLSISKIDEISGRYILAVPQKSYLGPVNDMAMFTFITILVSLAVSTAVITLFVRTFTKPLVLLQNVMREVREGRLNGTSGIKTNLPEIQSLEKSFNMMIGQMRGVINELNDTTGELEATGNRLADSSSGALTYSRELVEAINVVKYGARQTASSSEQSVDGFITMNQKVSLLNASMDAVQKSSMDMNVSAKKGERTNSDLIKAIHSFESEFGHMASTVQEVRNHAFSIANLVGLIKGVAEQTKLLALNAAIEAARAGESGKGFAVVAEEVRKLADQSAIAAEDITGSIAEMEDITIRASEEFDEMLLKIKGNLITASEAGLSFEELMHEVDTVSINLGKMQEALHELRVELPQLELAAESFSSVSQETLASTEEMLSTSGLQIIEMETTHQIGTKLQTLSESLASLTKKFTVK</sequence>
<dbReference type="EMBL" id="QXIR01000023">
    <property type="protein sequence ID" value="RIW31039.1"/>
    <property type="molecule type" value="Genomic_DNA"/>
</dbReference>
<organism evidence="10 11">
    <name type="scientific">Bacillus salacetis</name>
    <dbReference type="NCBI Taxonomy" id="2315464"/>
    <lineage>
        <taxon>Bacteria</taxon>
        <taxon>Bacillati</taxon>
        <taxon>Bacillota</taxon>
        <taxon>Bacilli</taxon>
        <taxon>Bacillales</taxon>
        <taxon>Bacillaceae</taxon>
        <taxon>Bacillus</taxon>
    </lineage>
</organism>